<dbReference type="EMBL" id="CCKQ01014868">
    <property type="protein sequence ID" value="CDW86665.1"/>
    <property type="molecule type" value="Genomic_DNA"/>
</dbReference>
<dbReference type="PROSITE" id="PS01013">
    <property type="entry name" value="OSBP"/>
    <property type="match status" value="1"/>
</dbReference>
<gene>
    <name evidence="9" type="primary">Contig18240.g19380</name>
    <name evidence="9" type="ORF">STYLEM_15763</name>
</gene>
<dbReference type="Pfam" id="PF01237">
    <property type="entry name" value="Oxysterol_BP"/>
    <property type="match status" value="1"/>
</dbReference>
<dbReference type="FunFam" id="2.40.160.120:FF:000001">
    <property type="entry name" value="Oxysterol-binding protein"/>
    <property type="match status" value="1"/>
</dbReference>
<accession>A0A078AW24</accession>
<evidence type="ECO:0000313" key="9">
    <source>
        <dbReference type="EMBL" id="CDW86665.1"/>
    </source>
</evidence>
<dbReference type="Proteomes" id="UP000039865">
    <property type="component" value="Unassembled WGS sequence"/>
</dbReference>
<feature type="coiled-coil region" evidence="6">
    <location>
        <begin position="749"/>
        <end position="776"/>
    </location>
</feature>
<dbReference type="OrthoDB" id="309527at2759"/>
<evidence type="ECO:0000256" key="3">
    <source>
        <dbReference type="ARBA" id="ARBA00023055"/>
    </source>
</evidence>
<dbReference type="Gene3D" id="3.30.70.3490">
    <property type="match status" value="1"/>
</dbReference>
<dbReference type="PROSITE" id="PS50003">
    <property type="entry name" value="PH_DOMAIN"/>
    <property type="match status" value="1"/>
</dbReference>
<reference evidence="9 10" key="1">
    <citation type="submission" date="2014-06" db="EMBL/GenBank/DDBJ databases">
        <authorList>
            <person name="Swart Estienne"/>
        </authorList>
    </citation>
    <scope>NUCLEOTIDE SEQUENCE [LARGE SCALE GENOMIC DNA]</scope>
    <source>
        <strain evidence="9 10">130c</strain>
    </source>
</reference>
<dbReference type="Pfam" id="PF00169">
    <property type="entry name" value="PH"/>
    <property type="match status" value="1"/>
</dbReference>
<evidence type="ECO:0000256" key="6">
    <source>
        <dbReference type="SAM" id="Coils"/>
    </source>
</evidence>
<proteinExistence type="inferred from homology"/>
<feature type="region of interest" description="Disordered" evidence="7">
    <location>
        <begin position="26"/>
        <end position="64"/>
    </location>
</feature>
<feature type="compositionally biased region" description="Polar residues" evidence="7">
    <location>
        <begin position="204"/>
        <end position="213"/>
    </location>
</feature>
<sequence>MAENNKNRSNFVAPLTKIYREKIKKSKDVKPTVIQEEEKQISQSQQNQQPSQVTNSQQQKQSFSSNISDATITSSIKQGFIKKYVNVMSGFKKRYFVLTNELLIYYKEKKGQVSEKGQISLKLAKIDPRTMNDKKMNIGTGMSEIFLEFNTIQEKKEWLVAIDECKKRLSFNQSLLGDINNNNEQSELEETKKQIDDSIKRRMSASSAPQSQQKINAKVSQGLDLEVKQALNAALQANIIKEDSALSVHLGDTWAAHMALEDAMNKFKQELQLQGDKLPQNLVNLGMKIENASNDLKQTVTNSIQVIEKTKLEIIKILEVQDEMLKKQSTVVDEKGYLGEDSRFMSFSQEFNDLIEHKRNIKSDIFGAEDNDQNNEAIEQIRHSRLNRPSLQKLTKIDENEEDDFFDAVGDQETLEHAQQEIQKCEEVKSSSSKTDEEQEYRTILPALKPPDQKVSVWKVIKDAIGKDITRFCVPVYFNEPISMLQKVSEIMEYESLLVKASEEQNQFKRLMYVAAFGVVQYKCSDKRLCKPFNPILGETFELKRPNYLFFSEQVSHHPPVSACFAYSDSYEFWMNTSMKTNFWGKSLEIKPFGYQNVRLKTTQERFTIERPTSSVNNLIFGEMYVEHSGTMTVRNLQTQDYCEIEFKKRGWGGKNAYEVEGHCFNKYKDKMWKISGKWIESLIVKDLYAPEEFAIWQANPLPKNSDSMYNFTYFTLQLNYLPPGLKERLPPSDSRLRPDQRALENGDLIKAASEKARLEDKQRKMRKEREQQGVEYQSYYFEEFIDPETQEKGYKYIRDYWQDRENKEWTHIQELF</sequence>
<dbReference type="SUPFAM" id="SSF144000">
    <property type="entry name" value="Oxysterol-binding protein-like"/>
    <property type="match status" value="1"/>
</dbReference>
<feature type="compositionally biased region" description="Basic and acidic residues" evidence="7">
    <location>
        <begin position="26"/>
        <end position="40"/>
    </location>
</feature>
<dbReference type="InterPro" id="IPR011993">
    <property type="entry name" value="PH-like_dom_sf"/>
</dbReference>
<dbReference type="InterPro" id="IPR018494">
    <property type="entry name" value="Oxysterol-bd_CS"/>
</dbReference>
<comment type="similarity">
    <text evidence="1 5">Belongs to the OSBP family.</text>
</comment>
<keyword evidence="4" id="KW-0446">Lipid-binding</keyword>
<dbReference type="OMA" id="WDEKMDY"/>
<dbReference type="GO" id="GO:0016020">
    <property type="term" value="C:membrane"/>
    <property type="evidence" value="ECO:0007669"/>
    <property type="project" value="TreeGrafter"/>
</dbReference>
<dbReference type="FunCoup" id="A0A078AW24">
    <property type="interactions" value="27"/>
</dbReference>
<dbReference type="GO" id="GO:0032934">
    <property type="term" value="F:sterol binding"/>
    <property type="evidence" value="ECO:0007669"/>
    <property type="project" value="TreeGrafter"/>
</dbReference>
<evidence type="ECO:0000256" key="2">
    <source>
        <dbReference type="ARBA" id="ARBA00022448"/>
    </source>
</evidence>
<dbReference type="SMART" id="SM00233">
    <property type="entry name" value="PH"/>
    <property type="match status" value="1"/>
</dbReference>
<name>A0A078AW24_STYLE</name>
<keyword evidence="3" id="KW-0445">Lipid transport</keyword>
<dbReference type="GO" id="GO:0005829">
    <property type="term" value="C:cytosol"/>
    <property type="evidence" value="ECO:0007669"/>
    <property type="project" value="TreeGrafter"/>
</dbReference>
<evidence type="ECO:0000256" key="5">
    <source>
        <dbReference type="RuleBase" id="RU003844"/>
    </source>
</evidence>
<dbReference type="GO" id="GO:0120009">
    <property type="term" value="P:intermembrane lipid transfer"/>
    <property type="evidence" value="ECO:0007669"/>
    <property type="project" value="UniProtKB-ARBA"/>
</dbReference>
<organism evidence="9 10">
    <name type="scientific">Stylonychia lemnae</name>
    <name type="common">Ciliate</name>
    <dbReference type="NCBI Taxonomy" id="5949"/>
    <lineage>
        <taxon>Eukaryota</taxon>
        <taxon>Sar</taxon>
        <taxon>Alveolata</taxon>
        <taxon>Ciliophora</taxon>
        <taxon>Intramacronucleata</taxon>
        <taxon>Spirotrichea</taxon>
        <taxon>Stichotrichia</taxon>
        <taxon>Sporadotrichida</taxon>
        <taxon>Oxytrichidae</taxon>
        <taxon>Stylonychinae</taxon>
        <taxon>Stylonychia</taxon>
    </lineage>
</organism>
<protein>
    <submittedName>
        <fullName evidence="9">Oxysterol-binding protein</fullName>
    </submittedName>
</protein>
<dbReference type="Gene3D" id="2.30.29.30">
    <property type="entry name" value="Pleckstrin-homology domain (PH domain)/Phosphotyrosine-binding domain (PTB)"/>
    <property type="match status" value="1"/>
</dbReference>
<feature type="region of interest" description="Disordered" evidence="7">
    <location>
        <begin position="186"/>
        <end position="213"/>
    </location>
</feature>
<dbReference type="Gene3D" id="2.40.160.120">
    <property type="match status" value="1"/>
</dbReference>
<feature type="compositionally biased region" description="Basic and acidic residues" evidence="7">
    <location>
        <begin position="189"/>
        <end position="200"/>
    </location>
</feature>
<dbReference type="InParanoid" id="A0A078AW24"/>
<dbReference type="InterPro" id="IPR037239">
    <property type="entry name" value="OSBP_sf"/>
</dbReference>
<feature type="domain" description="PH" evidence="8">
    <location>
        <begin position="74"/>
        <end position="167"/>
    </location>
</feature>
<dbReference type="PANTHER" id="PTHR10972">
    <property type="entry name" value="OXYSTEROL-BINDING PROTEIN-RELATED"/>
    <property type="match status" value="1"/>
</dbReference>
<feature type="compositionally biased region" description="Low complexity" evidence="7">
    <location>
        <begin position="41"/>
        <end position="64"/>
    </location>
</feature>
<evidence type="ECO:0000256" key="1">
    <source>
        <dbReference type="ARBA" id="ARBA00008842"/>
    </source>
</evidence>
<evidence type="ECO:0000256" key="7">
    <source>
        <dbReference type="SAM" id="MobiDB-lite"/>
    </source>
</evidence>
<dbReference type="InterPro" id="IPR001849">
    <property type="entry name" value="PH_domain"/>
</dbReference>
<keyword evidence="6" id="KW-0175">Coiled coil</keyword>
<evidence type="ECO:0000313" key="10">
    <source>
        <dbReference type="Proteomes" id="UP000039865"/>
    </source>
</evidence>
<evidence type="ECO:0000259" key="8">
    <source>
        <dbReference type="PROSITE" id="PS50003"/>
    </source>
</evidence>
<dbReference type="AlphaFoldDB" id="A0A078AW24"/>
<dbReference type="InterPro" id="IPR000648">
    <property type="entry name" value="Oxysterol-bd"/>
</dbReference>
<keyword evidence="2" id="KW-0813">Transport</keyword>
<evidence type="ECO:0000256" key="4">
    <source>
        <dbReference type="ARBA" id="ARBA00023121"/>
    </source>
</evidence>
<keyword evidence="10" id="KW-1185">Reference proteome</keyword>
<dbReference type="SUPFAM" id="SSF50729">
    <property type="entry name" value="PH domain-like"/>
    <property type="match status" value="1"/>
</dbReference>